<feature type="region of interest" description="Disordered" evidence="1">
    <location>
        <begin position="16"/>
        <end position="59"/>
    </location>
</feature>
<name>A0A0G4KN20_VERLO</name>
<organism evidence="2 3">
    <name type="scientific">Verticillium longisporum</name>
    <name type="common">Verticillium dahliae var. longisporum</name>
    <dbReference type="NCBI Taxonomy" id="100787"/>
    <lineage>
        <taxon>Eukaryota</taxon>
        <taxon>Fungi</taxon>
        <taxon>Dikarya</taxon>
        <taxon>Ascomycota</taxon>
        <taxon>Pezizomycotina</taxon>
        <taxon>Sordariomycetes</taxon>
        <taxon>Hypocreomycetidae</taxon>
        <taxon>Glomerellales</taxon>
        <taxon>Plectosphaerellaceae</taxon>
        <taxon>Verticillium</taxon>
    </lineage>
</organism>
<dbReference type="AlphaFoldDB" id="A0A0G4KN20"/>
<dbReference type="Proteomes" id="UP000045706">
    <property type="component" value="Unassembled WGS sequence"/>
</dbReference>
<gene>
    <name evidence="2" type="ORF">BN1723_009306</name>
</gene>
<evidence type="ECO:0000256" key="1">
    <source>
        <dbReference type="SAM" id="MobiDB-lite"/>
    </source>
</evidence>
<reference evidence="3" key="1">
    <citation type="submission" date="2015-05" db="EMBL/GenBank/DDBJ databases">
        <authorList>
            <person name="Fogelqvist Johan"/>
        </authorList>
    </citation>
    <scope>NUCLEOTIDE SEQUENCE [LARGE SCALE GENOMIC DNA]</scope>
</reference>
<dbReference type="EMBL" id="CVQI01002002">
    <property type="protein sequence ID" value="CRK11173.1"/>
    <property type="molecule type" value="Genomic_DNA"/>
</dbReference>
<sequence length="108" mass="11144">MANIIAQIIKGRTVEARNTDDNGGSLRDIVHTHASRNTQTDADGEGGSDDNLSGGAGLLDRVPPRLLDRFDLGGNRTGGLRGGLVVGGTLLDLVVGLHGPLLLVDTHG</sequence>
<proteinExistence type="predicted"/>
<evidence type="ECO:0000313" key="2">
    <source>
        <dbReference type="EMBL" id="CRK11173.1"/>
    </source>
</evidence>
<accession>A0A0G4KN20</accession>
<protein>
    <submittedName>
        <fullName evidence="2">Uncharacterized protein</fullName>
    </submittedName>
</protein>
<evidence type="ECO:0000313" key="3">
    <source>
        <dbReference type="Proteomes" id="UP000045706"/>
    </source>
</evidence>